<sequence>MAHDDKVKRTIDQMEIDERLDEINDLAILARLFPEDMTEYHDRRERVKEKLSSVTKRGDRDEKKTGQVPKPLGTNLKPVSELLQAERGMLTMEV</sequence>
<dbReference type="Proteomes" id="UP000617979">
    <property type="component" value="Unassembled WGS sequence"/>
</dbReference>
<dbReference type="RefSeq" id="WP_040387541.1">
    <property type="nucleotide sequence ID" value="NZ_BMEX01000005.1"/>
</dbReference>
<feature type="region of interest" description="Disordered" evidence="1">
    <location>
        <begin position="43"/>
        <end position="94"/>
    </location>
</feature>
<comment type="caution">
    <text evidence="2">The sequence shown here is derived from an EMBL/GenBank/DDBJ whole genome shotgun (WGS) entry which is preliminary data.</text>
</comment>
<accession>A0ABQ1GNB8</accession>
<proteinExistence type="predicted"/>
<gene>
    <name evidence="2" type="ORF">GCM10007416_20190</name>
</gene>
<name>A0ABQ1GNB8_9BACL</name>
<evidence type="ECO:0000256" key="1">
    <source>
        <dbReference type="SAM" id="MobiDB-lite"/>
    </source>
</evidence>
<feature type="compositionally biased region" description="Basic and acidic residues" evidence="1">
    <location>
        <begin position="43"/>
        <end position="65"/>
    </location>
</feature>
<protein>
    <submittedName>
        <fullName evidence="2">Uncharacterized protein</fullName>
    </submittedName>
</protein>
<organism evidence="2 3">
    <name type="scientific">Kroppenstedtia guangzhouensis</name>
    <dbReference type="NCBI Taxonomy" id="1274356"/>
    <lineage>
        <taxon>Bacteria</taxon>
        <taxon>Bacillati</taxon>
        <taxon>Bacillota</taxon>
        <taxon>Bacilli</taxon>
        <taxon>Bacillales</taxon>
        <taxon>Thermoactinomycetaceae</taxon>
        <taxon>Kroppenstedtia</taxon>
    </lineage>
</organism>
<evidence type="ECO:0000313" key="3">
    <source>
        <dbReference type="Proteomes" id="UP000617979"/>
    </source>
</evidence>
<dbReference type="EMBL" id="BMEX01000005">
    <property type="protein sequence ID" value="GGA46969.1"/>
    <property type="molecule type" value="Genomic_DNA"/>
</dbReference>
<evidence type="ECO:0000313" key="2">
    <source>
        <dbReference type="EMBL" id="GGA46969.1"/>
    </source>
</evidence>
<keyword evidence="3" id="KW-1185">Reference proteome</keyword>
<reference evidence="3" key="1">
    <citation type="journal article" date="2019" name="Int. J. Syst. Evol. Microbiol.">
        <title>The Global Catalogue of Microorganisms (GCM) 10K type strain sequencing project: providing services to taxonomists for standard genome sequencing and annotation.</title>
        <authorList>
            <consortium name="The Broad Institute Genomics Platform"/>
            <consortium name="The Broad Institute Genome Sequencing Center for Infectious Disease"/>
            <person name="Wu L."/>
            <person name="Ma J."/>
        </authorList>
    </citation>
    <scope>NUCLEOTIDE SEQUENCE [LARGE SCALE GENOMIC DNA]</scope>
    <source>
        <strain evidence="3">CGMCC 1.12404</strain>
    </source>
</reference>